<dbReference type="Proteomes" id="UP000829447">
    <property type="component" value="Linkage Group LG16"/>
</dbReference>
<comment type="caution">
    <text evidence="1">The sequence shown here is derived from an EMBL/GenBank/DDBJ whole genome shotgun (WGS) entry which is preliminary data.</text>
</comment>
<accession>A0ACC5X9L8</accession>
<evidence type="ECO:0000313" key="1">
    <source>
        <dbReference type="EMBL" id="MCI4387769.1"/>
    </source>
</evidence>
<reference evidence="1 2" key="1">
    <citation type="journal article" date="2022" name="bioRxiv">
        <title>An ancient truncated duplication of the anti-Mullerian hormone receptor type 2 gene is a potential conserved master sex determinant in the Pangasiidae catfish family.</title>
        <authorList>
            <person name="Wen M."/>
            <person name="Pan Q."/>
            <person name="Jouanno E."/>
            <person name="Montfort J."/>
            <person name="Zahm M."/>
            <person name="Cabau C."/>
            <person name="Klopp C."/>
            <person name="Iampietro C."/>
            <person name="Roques C."/>
            <person name="Bouchez O."/>
            <person name="Castinel A."/>
            <person name="Donnadieu C."/>
            <person name="Parrinello H."/>
            <person name="Poncet C."/>
            <person name="Belmonte E."/>
            <person name="Gautier V."/>
            <person name="Avarre J.-C."/>
            <person name="Dugue R."/>
            <person name="Gustiano R."/>
            <person name="Ha T.T.T."/>
            <person name="Campet M."/>
            <person name="Sriphairoj K."/>
            <person name="Ribolli J."/>
            <person name="de Almeida F.L."/>
            <person name="Desvignes T."/>
            <person name="Postlethwait J.H."/>
            <person name="Bucao C.F."/>
            <person name="Robinson-Rechavi M."/>
            <person name="Bobe J."/>
            <person name="Herpin A."/>
            <person name="Guiguen Y."/>
        </authorList>
    </citation>
    <scope>NUCLEOTIDE SEQUENCE [LARGE SCALE GENOMIC DNA]</scope>
    <source>
        <strain evidence="1">YG-Dec2019</strain>
    </source>
</reference>
<dbReference type="EMBL" id="CM040469">
    <property type="protein sequence ID" value="MCI4387769.1"/>
    <property type="molecule type" value="Genomic_DNA"/>
</dbReference>
<name>A0ACC5X9L8_PANGG</name>
<sequence length="1224" mass="137554">MTDESNQRDSIHRFTSVRKSRFREVSRHGHQWEQVQLAPPASVIRKSDKSPLHTFPEDDNEPSTLPDFSLIFFRLVYSSLRVAFEELLRIRPDEFQRDKMKVSTSSGFFSKVTICAALLSVIECNFTTRTTMSPIQRSPYGDFLHFDSAPDNITVNSRVQISYTCSRACRVGFEIVLSTPKTVGLVTFRRSWIHVNQLKKTRTRMIQLTFPPAVVYKRDFFFRRTVEARDVMLRAWLVHLDGAETNSSHVGVSQYEQSMVRMFKNLGTVPPSERPAKSPSRCAAWGAELMWNRTKDRIEKCSPESDVVRLLTFPFASTGENYGVIRTFPAFANRELETASLRALEKPRLTVSVWLYLLKWCREKLCGIIKHVSEHRKYATPLLLLTDTGNIVVQVCLTSGVEQAFTVHTNLPLLTWIRLDLFIQTSEVKLIITQTISEHHLMEAVYKYDFQDAILYNDTSGYFVIGGGVYMPGIHGYVGPVKYYRLGSETVVNPLTPERTLKELSEAHRRCEDVKQITEGYVKALQDSRASLANDVCVSYYEQLRRTFVQTKCMQTWAWFYEMKYSAALKILRRHEEELMSGPWSSKKASLFGQHLYQDVVKRLADAGLGDIDTSLIELLQLCSCWGHHQASLLLATLHLSGLGVPADQEKGHVYSLMGGVEDERLALLHLGYKHMEGLDGFPKDPDMAYGYYANVGKQTSIDHNKVQDSEQRLTEHVHLTNPEDLQMQAGESDDVIQFLKHQAERGDIKSQKTLARMSFFGSNGMMKDISAALKWYAMSAMQMTDASVMYDYGILLLKGIGGKKNKTLALNLLEKAADMGYVDALNALGWYHGTMEQNERKAAYYFDLAARSGSRDGVFNLGVYHLNGAIPDSPGKNETAAFQCFLKAGELGHVEGAVEAASFLSRGHLPDMHRDPEKAVILLKPISEKNGHLGFTVRDALKAFQHGSWDEALLKYAMLAETGFVVAQINAAHLCEVLKHGSACQWRYHNYSTHNHAPHESGLLKMGDHYSALGDMVKAIALYSRAALRGSAQGMYNLAVLTAEGQNIPANVLEQMKISTELQLNKSTVVEKLLLRCRELEGKGEEMSPCSLALFGLRMARAWHSFTSSTVHLALTFTTLIMLVLAVLTQSALAHYSADLPRSIPNQSSLQQRESPHLGQVRGRESDTAADQEEPSRVNRVVRIGQTYMTGHVRSLQEAADLVITATGVCVCALCTMFVSHLL</sequence>
<keyword evidence="2" id="KW-1185">Reference proteome</keyword>
<proteinExistence type="predicted"/>
<protein>
    <submittedName>
        <fullName evidence="1">Uncharacterized protein</fullName>
    </submittedName>
</protein>
<evidence type="ECO:0000313" key="2">
    <source>
        <dbReference type="Proteomes" id="UP000829447"/>
    </source>
</evidence>
<gene>
    <name evidence="1" type="ORF">PGIGA_G00077970</name>
</gene>
<organism evidence="1 2">
    <name type="scientific">Pangasianodon gigas</name>
    <name type="common">Mekong giant catfish</name>
    <name type="synonym">Pangasius gigas</name>
    <dbReference type="NCBI Taxonomy" id="30993"/>
    <lineage>
        <taxon>Eukaryota</taxon>
        <taxon>Metazoa</taxon>
        <taxon>Chordata</taxon>
        <taxon>Craniata</taxon>
        <taxon>Vertebrata</taxon>
        <taxon>Euteleostomi</taxon>
        <taxon>Actinopterygii</taxon>
        <taxon>Neopterygii</taxon>
        <taxon>Teleostei</taxon>
        <taxon>Ostariophysi</taxon>
        <taxon>Siluriformes</taxon>
        <taxon>Pangasiidae</taxon>
        <taxon>Pangasianodon</taxon>
    </lineage>
</organism>